<dbReference type="InterPro" id="IPR018114">
    <property type="entry name" value="TRYPSIN_HIS"/>
</dbReference>
<dbReference type="GO" id="GO:0006508">
    <property type="term" value="P:proteolysis"/>
    <property type="evidence" value="ECO:0007669"/>
    <property type="project" value="UniProtKB-KW"/>
</dbReference>
<reference evidence="11 12" key="1">
    <citation type="journal article" date="2007" name="Nature">
        <title>Evolution of genes and genomes on the Drosophila phylogeny.</title>
        <authorList>
            <consortium name="Drosophila 12 Genomes Consortium"/>
            <person name="Clark A.G."/>
            <person name="Eisen M.B."/>
            <person name="Smith D.R."/>
            <person name="Bergman C.M."/>
            <person name="Oliver B."/>
            <person name="Markow T.A."/>
            <person name="Kaufman T.C."/>
            <person name="Kellis M."/>
            <person name="Gelbart W."/>
            <person name="Iyer V.N."/>
            <person name="Pollard D.A."/>
            <person name="Sackton T.B."/>
            <person name="Larracuente A.M."/>
            <person name="Singh N.D."/>
            <person name="Abad J.P."/>
            <person name="Abt D.N."/>
            <person name="Adryan B."/>
            <person name="Aguade M."/>
            <person name="Akashi H."/>
            <person name="Anderson W.W."/>
            <person name="Aquadro C.F."/>
            <person name="Ardell D.H."/>
            <person name="Arguello R."/>
            <person name="Artieri C.G."/>
            <person name="Barbash D.A."/>
            <person name="Barker D."/>
            <person name="Barsanti P."/>
            <person name="Batterham P."/>
            <person name="Batzoglou S."/>
            <person name="Begun D."/>
            <person name="Bhutkar A."/>
            <person name="Blanco E."/>
            <person name="Bosak S.A."/>
            <person name="Bradley R.K."/>
            <person name="Brand A.D."/>
            <person name="Brent M.R."/>
            <person name="Brooks A.N."/>
            <person name="Brown R.H."/>
            <person name="Butlin R.K."/>
            <person name="Caggese C."/>
            <person name="Calvi B.R."/>
            <person name="Bernardo de Carvalho A."/>
            <person name="Caspi A."/>
            <person name="Castrezana S."/>
            <person name="Celniker S.E."/>
            <person name="Chang J.L."/>
            <person name="Chapple C."/>
            <person name="Chatterji S."/>
            <person name="Chinwalla A."/>
            <person name="Civetta A."/>
            <person name="Clifton S.W."/>
            <person name="Comeron J.M."/>
            <person name="Costello J.C."/>
            <person name="Coyne J.A."/>
            <person name="Daub J."/>
            <person name="David R.G."/>
            <person name="Delcher A.L."/>
            <person name="Delehaunty K."/>
            <person name="Do C.B."/>
            <person name="Ebling H."/>
            <person name="Edwards K."/>
            <person name="Eickbush T."/>
            <person name="Evans J.D."/>
            <person name="Filipski A."/>
            <person name="Findeiss S."/>
            <person name="Freyhult E."/>
            <person name="Fulton L."/>
            <person name="Fulton R."/>
            <person name="Garcia A.C."/>
            <person name="Gardiner A."/>
            <person name="Garfield D.A."/>
            <person name="Garvin B.E."/>
            <person name="Gibson G."/>
            <person name="Gilbert D."/>
            <person name="Gnerre S."/>
            <person name="Godfrey J."/>
            <person name="Good R."/>
            <person name="Gotea V."/>
            <person name="Gravely B."/>
            <person name="Greenberg A.J."/>
            <person name="Griffiths-Jones S."/>
            <person name="Gross S."/>
            <person name="Guigo R."/>
            <person name="Gustafson E.A."/>
            <person name="Haerty W."/>
            <person name="Hahn M.W."/>
            <person name="Halligan D.L."/>
            <person name="Halpern A.L."/>
            <person name="Halter G.M."/>
            <person name="Han M.V."/>
            <person name="Heger A."/>
            <person name="Hillier L."/>
            <person name="Hinrichs A.S."/>
            <person name="Holmes I."/>
            <person name="Hoskins R.A."/>
            <person name="Hubisz M.J."/>
            <person name="Hultmark D."/>
            <person name="Huntley M.A."/>
            <person name="Jaffe D.B."/>
            <person name="Jagadeeshan S."/>
            <person name="Jeck W.R."/>
            <person name="Johnson J."/>
            <person name="Jones C.D."/>
            <person name="Jordan W.C."/>
            <person name="Karpen G.H."/>
            <person name="Kataoka E."/>
            <person name="Keightley P.D."/>
            <person name="Kheradpour P."/>
            <person name="Kirkness E.F."/>
            <person name="Koerich L.B."/>
            <person name="Kristiansen K."/>
            <person name="Kudrna D."/>
            <person name="Kulathinal R.J."/>
            <person name="Kumar S."/>
            <person name="Kwok R."/>
            <person name="Lander E."/>
            <person name="Langley C.H."/>
            <person name="Lapoint R."/>
            <person name="Lazzaro B.P."/>
            <person name="Lee S.J."/>
            <person name="Levesque L."/>
            <person name="Li R."/>
            <person name="Lin C.F."/>
            <person name="Lin M.F."/>
            <person name="Lindblad-Toh K."/>
            <person name="Llopart A."/>
            <person name="Long M."/>
            <person name="Low L."/>
            <person name="Lozovsky E."/>
            <person name="Lu J."/>
            <person name="Luo M."/>
            <person name="Machado C.A."/>
            <person name="Makalowski W."/>
            <person name="Marzo M."/>
            <person name="Matsuda M."/>
            <person name="Matzkin L."/>
            <person name="McAllister B."/>
            <person name="McBride C.S."/>
            <person name="McKernan B."/>
            <person name="McKernan K."/>
            <person name="Mendez-Lago M."/>
            <person name="Minx P."/>
            <person name="Mollenhauer M.U."/>
            <person name="Montooth K."/>
            <person name="Mount S.M."/>
            <person name="Mu X."/>
            <person name="Myers E."/>
            <person name="Negre B."/>
            <person name="Newfeld S."/>
            <person name="Nielsen R."/>
            <person name="Noor M.A."/>
            <person name="O'Grady P."/>
            <person name="Pachter L."/>
            <person name="Papaceit M."/>
            <person name="Parisi M.J."/>
            <person name="Parisi M."/>
            <person name="Parts L."/>
            <person name="Pedersen J.S."/>
            <person name="Pesole G."/>
            <person name="Phillippy A.M."/>
            <person name="Ponting C.P."/>
            <person name="Pop M."/>
            <person name="Porcelli D."/>
            <person name="Powell J.R."/>
            <person name="Prohaska S."/>
            <person name="Pruitt K."/>
            <person name="Puig M."/>
            <person name="Quesneville H."/>
            <person name="Ram K.R."/>
            <person name="Rand D."/>
            <person name="Rasmussen M.D."/>
            <person name="Reed L.K."/>
            <person name="Reenan R."/>
            <person name="Reily A."/>
            <person name="Remington K.A."/>
            <person name="Rieger T.T."/>
            <person name="Ritchie M.G."/>
            <person name="Robin C."/>
            <person name="Rogers Y.H."/>
            <person name="Rohde C."/>
            <person name="Rozas J."/>
            <person name="Rubenfield M.J."/>
            <person name="Ruiz A."/>
            <person name="Russo S."/>
            <person name="Salzberg S.L."/>
            <person name="Sanchez-Gracia A."/>
            <person name="Saranga D.J."/>
            <person name="Sato H."/>
            <person name="Schaeffer S.W."/>
            <person name="Schatz M.C."/>
            <person name="Schlenke T."/>
            <person name="Schwartz R."/>
            <person name="Segarra C."/>
            <person name="Singh R.S."/>
            <person name="Sirot L."/>
            <person name="Sirota M."/>
            <person name="Sisneros N.B."/>
            <person name="Smith C.D."/>
            <person name="Smith T.F."/>
            <person name="Spieth J."/>
            <person name="Stage D.E."/>
            <person name="Stark A."/>
            <person name="Stephan W."/>
            <person name="Strausberg R.L."/>
            <person name="Strempel S."/>
            <person name="Sturgill D."/>
            <person name="Sutton G."/>
            <person name="Sutton G.G."/>
            <person name="Tao W."/>
            <person name="Teichmann S."/>
            <person name="Tobari Y.N."/>
            <person name="Tomimura Y."/>
            <person name="Tsolas J.M."/>
            <person name="Valente V.L."/>
            <person name="Venter E."/>
            <person name="Venter J.C."/>
            <person name="Vicario S."/>
            <person name="Vieira F.G."/>
            <person name="Vilella A.J."/>
            <person name="Villasante A."/>
            <person name="Walenz B."/>
            <person name="Wang J."/>
            <person name="Wasserman M."/>
            <person name="Watts T."/>
            <person name="Wilson D."/>
            <person name="Wilson R.K."/>
            <person name="Wing R.A."/>
            <person name="Wolfner M.F."/>
            <person name="Wong A."/>
            <person name="Wong G.K."/>
            <person name="Wu C.I."/>
            <person name="Wu G."/>
            <person name="Yamamoto D."/>
            <person name="Yang H.P."/>
            <person name="Yang S.P."/>
            <person name="Yorke J.A."/>
            <person name="Yoshida K."/>
            <person name="Zdobnov E."/>
            <person name="Zhang P."/>
            <person name="Zhang Y."/>
            <person name="Zimin A.V."/>
            <person name="Baldwin J."/>
            <person name="Abdouelleil A."/>
            <person name="Abdulkadir J."/>
            <person name="Abebe A."/>
            <person name="Abera B."/>
            <person name="Abreu J."/>
            <person name="Acer S.C."/>
            <person name="Aftuck L."/>
            <person name="Alexander A."/>
            <person name="An P."/>
            <person name="Anderson E."/>
            <person name="Anderson S."/>
            <person name="Arachi H."/>
            <person name="Azer M."/>
            <person name="Bachantsang P."/>
            <person name="Barry A."/>
            <person name="Bayul T."/>
            <person name="Berlin A."/>
            <person name="Bessette D."/>
            <person name="Bloom T."/>
            <person name="Blye J."/>
            <person name="Boguslavskiy L."/>
            <person name="Bonnet C."/>
            <person name="Boukhgalter B."/>
            <person name="Bourzgui I."/>
            <person name="Brown A."/>
            <person name="Cahill P."/>
            <person name="Channer S."/>
            <person name="Cheshatsang Y."/>
            <person name="Chuda L."/>
            <person name="Citroen M."/>
            <person name="Collymore A."/>
            <person name="Cooke P."/>
            <person name="Costello M."/>
            <person name="D'Aco K."/>
            <person name="Daza R."/>
            <person name="De Haan G."/>
            <person name="DeGray S."/>
            <person name="DeMaso C."/>
            <person name="Dhargay N."/>
            <person name="Dooley K."/>
            <person name="Dooley E."/>
            <person name="Doricent M."/>
            <person name="Dorje P."/>
            <person name="Dorjee K."/>
            <person name="Dupes A."/>
            <person name="Elong R."/>
            <person name="Falk J."/>
            <person name="Farina A."/>
            <person name="Faro S."/>
            <person name="Ferguson D."/>
            <person name="Fisher S."/>
            <person name="Foley C.D."/>
            <person name="Franke A."/>
            <person name="Friedrich D."/>
            <person name="Gadbois L."/>
            <person name="Gearin G."/>
            <person name="Gearin C.R."/>
            <person name="Giannoukos G."/>
            <person name="Goode T."/>
            <person name="Graham J."/>
            <person name="Grandbois E."/>
            <person name="Grewal S."/>
            <person name="Gyaltsen K."/>
            <person name="Hafez N."/>
            <person name="Hagos B."/>
            <person name="Hall J."/>
            <person name="Henson C."/>
            <person name="Hollinger A."/>
            <person name="Honan T."/>
            <person name="Huard M.D."/>
            <person name="Hughes L."/>
            <person name="Hurhula B."/>
            <person name="Husby M.E."/>
            <person name="Kamat A."/>
            <person name="Kanga B."/>
            <person name="Kashin S."/>
            <person name="Khazanovich D."/>
            <person name="Kisner P."/>
            <person name="Lance K."/>
            <person name="Lara M."/>
            <person name="Lee W."/>
            <person name="Lennon N."/>
            <person name="Letendre F."/>
            <person name="LeVine R."/>
            <person name="Lipovsky A."/>
            <person name="Liu X."/>
            <person name="Liu J."/>
            <person name="Liu S."/>
            <person name="Lokyitsang T."/>
            <person name="Lokyitsang Y."/>
            <person name="Lubonja R."/>
            <person name="Lui A."/>
            <person name="MacDonald P."/>
            <person name="Magnisalis V."/>
            <person name="Maru K."/>
            <person name="Matthews C."/>
            <person name="McCusker W."/>
            <person name="McDonough S."/>
            <person name="Mehta T."/>
            <person name="Meldrim J."/>
            <person name="Meneus L."/>
            <person name="Mihai O."/>
            <person name="Mihalev A."/>
            <person name="Mihova T."/>
            <person name="Mittelman R."/>
            <person name="Mlenga V."/>
            <person name="Montmayeur A."/>
            <person name="Mulrain L."/>
            <person name="Navidi A."/>
            <person name="Naylor J."/>
            <person name="Negash T."/>
            <person name="Nguyen T."/>
            <person name="Nguyen N."/>
            <person name="Nicol R."/>
            <person name="Norbu C."/>
            <person name="Norbu N."/>
            <person name="Novod N."/>
            <person name="O'Neill B."/>
            <person name="Osman S."/>
            <person name="Markiewicz E."/>
            <person name="Oyono O.L."/>
            <person name="Patti C."/>
            <person name="Phunkhang P."/>
            <person name="Pierre F."/>
            <person name="Priest M."/>
            <person name="Raghuraman S."/>
            <person name="Rege F."/>
            <person name="Reyes R."/>
            <person name="Rise C."/>
            <person name="Rogov P."/>
            <person name="Ross K."/>
            <person name="Ryan E."/>
            <person name="Settipalli S."/>
            <person name="Shea T."/>
            <person name="Sherpa N."/>
            <person name="Shi L."/>
            <person name="Shih D."/>
            <person name="Sparrow T."/>
            <person name="Spaulding J."/>
            <person name="Stalker J."/>
            <person name="Stange-Thomann N."/>
            <person name="Stavropoulos S."/>
            <person name="Stone C."/>
            <person name="Strader C."/>
            <person name="Tesfaye S."/>
            <person name="Thomson T."/>
            <person name="Thoulutsang Y."/>
            <person name="Thoulutsang D."/>
            <person name="Topham K."/>
            <person name="Topping I."/>
            <person name="Tsamla T."/>
            <person name="Vassiliev H."/>
            <person name="Vo A."/>
            <person name="Wangchuk T."/>
            <person name="Wangdi T."/>
            <person name="Weiand M."/>
            <person name="Wilkinson J."/>
            <person name="Wilson A."/>
            <person name="Yadav S."/>
            <person name="Young G."/>
            <person name="Yu Q."/>
            <person name="Zembek L."/>
            <person name="Zhong D."/>
            <person name="Zimmer A."/>
            <person name="Zwirko Z."/>
            <person name="Jaffe D.B."/>
            <person name="Alvarez P."/>
            <person name="Brockman W."/>
            <person name="Butler J."/>
            <person name="Chin C."/>
            <person name="Gnerre S."/>
            <person name="Grabherr M."/>
            <person name="Kleber M."/>
            <person name="Mauceli E."/>
            <person name="MacCallum I."/>
        </authorList>
    </citation>
    <scope>NUCLEOTIDE SEQUENCE [LARGE SCALE GENOMIC DNA]</scope>
    <source>
        <strain evidence="12">Tucson 14030-0811.24</strain>
    </source>
</reference>
<evidence type="ECO:0000259" key="10">
    <source>
        <dbReference type="PROSITE" id="PS50240"/>
    </source>
</evidence>
<dbReference type="PROSITE" id="PS00134">
    <property type="entry name" value="TRYPSIN_HIS"/>
    <property type="match status" value="1"/>
</dbReference>
<keyword evidence="3" id="KW-0645">Protease</keyword>
<evidence type="ECO:0000256" key="8">
    <source>
        <dbReference type="ARBA" id="ARBA00023157"/>
    </source>
</evidence>
<dbReference type="Gene3D" id="2.40.10.10">
    <property type="entry name" value="Trypsin-like serine proteases"/>
    <property type="match status" value="1"/>
</dbReference>
<protein>
    <recommendedName>
        <fullName evidence="10">Peptidase S1 domain-containing protein</fullName>
    </recommendedName>
</protein>
<dbReference type="CDD" id="cd00190">
    <property type="entry name" value="Tryp_SPc"/>
    <property type="match status" value="1"/>
</dbReference>
<dbReference type="InterPro" id="IPR001254">
    <property type="entry name" value="Trypsin_dom"/>
</dbReference>
<feature type="compositionally biased region" description="Pro residues" evidence="9">
    <location>
        <begin position="160"/>
        <end position="173"/>
    </location>
</feature>
<dbReference type="SMR" id="B4N9J2"/>
<dbReference type="SMART" id="SM00020">
    <property type="entry name" value="Tryp_SPc"/>
    <property type="match status" value="1"/>
</dbReference>
<dbReference type="HOGENOM" id="CLU_006842_16_1_1"/>
<feature type="region of interest" description="Disordered" evidence="9">
    <location>
        <begin position="156"/>
        <end position="201"/>
    </location>
</feature>
<dbReference type="GO" id="GO:0004252">
    <property type="term" value="F:serine-type endopeptidase activity"/>
    <property type="evidence" value="ECO:0007669"/>
    <property type="project" value="InterPro"/>
</dbReference>
<feature type="domain" description="Peptidase S1" evidence="10">
    <location>
        <begin position="234"/>
        <end position="475"/>
    </location>
</feature>
<name>B4N9J2_DROWI</name>
<dbReference type="InterPro" id="IPR031986">
    <property type="entry name" value="GD_N"/>
</dbReference>
<dbReference type="GO" id="GO:0005576">
    <property type="term" value="C:extracellular region"/>
    <property type="evidence" value="ECO:0007669"/>
    <property type="project" value="UniProtKB-SubCell"/>
</dbReference>
<dbReference type="InterPro" id="IPR001314">
    <property type="entry name" value="Peptidase_S1A"/>
</dbReference>
<evidence type="ECO:0000256" key="2">
    <source>
        <dbReference type="ARBA" id="ARBA00022525"/>
    </source>
</evidence>
<comment type="subcellular location">
    <subcellularLocation>
        <location evidence="1">Secreted</location>
    </subcellularLocation>
</comment>
<keyword evidence="4" id="KW-0732">Signal</keyword>
<gene>
    <name evidence="11" type="primary">Dwil\GK10896</name>
    <name evidence="11" type="ORF">Dwil_GK10896</name>
</gene>
<dbReference type="PANTHER" id="PTHR24260:SF143">
    <property type="entry name" value="SERINE PROTEASE GD-LIKE PROTEIN"/>
    <property type="match status" value="1"/>
</dbReference>
<evidence type="ECO:0000256" key="9">
    <source>
        <dbReference type="SAM" id="MobiDB-lite"/>
    </source>
</evidence>
<evidence type="ECO:0000256" key="7">
    <source>
        <dbReference type="ARBA" id="ARBA00023145"/>
    </source>
</evidence>
<dbReference type="Pfam" id="PF16030">
    <property type="entry name" value="GD_N"/>
    <property type="match status" value="1"/>
</dbReference>
<dbReference type="SUPFAM" id="SSF50494">
    <property type="entry name" value="Trypsin-like serine proteases"/>
    <property type="match status" value="1"/>
</dbReference>
<dbReference type="eggNOG" id="KOG3627">
    <property type="taxonomic scope" value="Eukaryota"/>
</dbReference>
<evidence type="ECO:0000313" key="11">
    <source>
        <dbReference type="EMBL" id="EDW81668.2"/>
    </source>
</evidence>
<keyword evidence="12" id="KW-1185">Reference proteome</keyword>
<keyword evidence="8" id="KW-1015">Disulfide bond</keyword>
<dbReference type="Proteomes" id="UP000007798">
    <property type="component" value="Unassembled WGS sequence"/>
</dbReference>
<organism evidence="11 12">
    <name type="scientific">Drosophila willistoni</name>
    <name type="common">Fruit fly</name>
    <dbReference type="NCBI Taxonomy" id="7260"/>
    <lineage>
        <taxon>Eukaryota</taxon>
        <taxon>Metazoa</taxon>
        <taxon>Ecdysozoa</taxon>
        <taxon>Arthropoda</taxon>
        <taxon>Hexapoda</taxon>
        <taxon>Insecta</taxon>
        <taxon>Pterygota</taxon>
        <taxon>Neoptera</taxon>
        <taxon>Endopterygota</taxon>
        <taxon>Diptera</taxon>
        <taxon>Brachycera</taxon>
        <taxon>Muscomorpha</taxon>
        <taxon>Ephydroidea</taxon>
        <taxon>Drosophilidae</taxon>
        <taxon>Drosophila</taxon>
        <taxon>Sophophora</taxon>
    </lineage>
</organism>
<sequence>MPMAARPTAIPSSQKMGIALAQHLPPNNCGNIFHYERFNDRWIGRVTPPQDGLKSLDWLIRFVAHGSNIAGTVSNLHPYPNKEKAYENMFAGGRGESYVTFDNFHDELPKIVRVELNGQVYCTASEYGAPSTTMTRKQHISVSTTTQNVGHHPVVYQKPKPAPTPPPTPPPTRTPIRLPNFSNSGGGGGGSSSNNNGWQGNPFLQGFFKPETIHVDSPSNSLDECGVEGFAALQAGGEILPRGRFPWLAALYSGTTDLVYRCVTTLVSKRTVITAAHCIYSMDPDRLRVYLGRHDRNMNPEKGATLMRVQSVRTHPDFIGNVVPDSDVGLLVLTETVIYSNYIRPICLWTSTTHLGMNDNDVAAVAGWGLDENGKETQFPKTVRVRTVSREECLREMVTAKDFLTPRTICAGNSQEHGPCLGDSGGGLMVLRNERWMVRGIVSLAQRRGDNCDLSRFVIYCDVARHLNWIEQNIVR</sequence>
<evidence type="ECO:0000256" key="5">
    <source>
        <dbReference type="ARBA" id="ARBA00022801"/>
    </source>
</evidence>
<keyword evidence="2" id="KW-0964">Secreted</keyword>
<keyword evidence="7" id="KW-0865">Zymogen</keyword>
<evidence type="ECO:0000256" key="1">
    <source>
        <dbReference type="ARBA" id="ARBA00004613"/>
    </source>
</evidence>
<evidence type="ECO:0000256" key="3">
    <source>
        <dbReference type="ARBA" id="ARBA00022670"/>
    </source>
</evidence>
<dbReference type="Pfam" id="PF00089">
    <property type="entry name" value="Trypsin"/>
    <property type="match status" value="1"/>
</dbReference>
<dbReference type="MEROPS" id="S01.A79"/>
<dbReference type="InterPro" id="IPR051333">
    <property type="entry name" value="CLIP_Serine_Protease"/>
</dbReference>
<dbReference type="InterPro" id="IPR043504">
    <property type="entry name" value="Peptidase_S1_PA_chymotrypsin"/>
</dbReference>
<dbReference type="PROSITE" id="PS50240">
    <property type="entry name" value="TRYPSIN_DOM"/>
    <property type="match status" value="1"/>
</dbReference>
<proteinExistence type="predicted"/>
<evidence type="ECO:0000256" key="4">
    <source>
        <dbReference type="ARBA" id="ARBA00022729"/>
    </source>
</evidence>
<dbReference type="FunFam" id="2.40.10.10:FF:000146">
    <property type="entry name" value="Serine protease 53"/>
    <property type="match status" value="1"/>
</dbReference>
<dbReference type="STRING" id="7260.B4N9J2"/>
<keyword evidence="6" id="KW-0720">Serine protease</keyword>
<dbReference type="AlphaFoldDB" id="B4N9J2"/>
<dbReference type="InterPro" id="IPR009003">
    <property type="entry name" value="Peptidase_S1_PA"/>
</dbReference>
<dbReference type="PANTHER" id="PTHR24260">
    <property type="match status" value="1"/>
</dbReference>
<accession>B4N9J2</accession>
<dbReference type="EMBL" id="CH964232">
    <property type="protein sequence ID" value="EDW81668.2"/>
    <property type="molecule type" value="Genomic_DNA"/>
</dbReference>
<evidence type="ECO:0000313" key="12">
    <source>
        <dbReference type="Proteomes" id="UP000007798"/>
    </source>
</evidence>
<keyword evidence="5" id="KW-0378">Hydrolase</keyword>
<dbReference type="InParanoid" id="B4N9J2"/>
<dbReference type="PRINTS" id="PR00722">
    <property type="entry name" value="CHYMOTRYPSIN"/>
</dbReference>
<evidence type="ECO:0000256" key="6">
    <source>
        <dbReference type="ARBA" id="ARBA00022825"/>
    </source>
</evidence>
<dbReference type="OrthoDB" id="238681at2759"/>